<proteinExistence type="predicted"/>
<reference evidence="1" key="1">
    <citation type="journal article" date="2014" name="Int. J. Syst. Evol. Microbiol.">
        <title>Complete genome sequence of Corynebacterium casei LMG S-19264T (=DSM 44701T), isolated from a smear-ripened cheese.</title>
        <authorList>
            <consortium name="US DOE Joint Genome Institute (JGI-PGF)"/>
            <person name="Walter F."/>
            <person name="Albersmeier A."/>
            <person name="Kalinowski J."/>
            <person name="Ruckert C."/>
        </authorList>
    </citation>
    <scope>NUCLEOTIDE SEQUENCE</scope>
    <source>
        <strain evidence="1">CGMCC 1.12987</strain>
    </source>
</reference>
<reference evidence="1" key="2">
    <citation type="submission" date="2020-09" db="EMBL/GenBank/DDBJ databases">
        <authorList>
            <person name="Sun Q."/>
            <person name="Zhou Y."/>
        </authorList>
    </citation>
    <scope>NUCLEOTIDE SEQUENCE</scope>
    <source>
        <strain evidence="1">CGMCC 1.12987</strain>
    </source>
</reference>
<comment type="caution">
    <text evidence="1">The sequence shown here is derived from an EMBL/GenBank/DDBJ whole genome shotgun (WGS) entry which is preliminary data.</text>
</comment>
<sequence>MATDIDIWIWPICQAAQKVASKSMDTDRMPETLKLGDLKIYV</sequence>
<evidence type="ECO:0000313" key="1">
    <source>
        <dbReference type="EMBL" id="GGF97777.1"/>
    </source>
</evidence>
<organism evidence="1 2">
    <name type="scientific">Paenibacillus abyssi</name>
    <dbReference type="NCBI Taxonomy" id="1340531"/>
    <lineage>
        <taxon>Bacteria</taxon>
        <taxon>Bacillati</taxon>
        <taxon>Bacillota</taxon>
        <taxon>Bacilli</taxon>
        <taxon>Bacillales</taxon>
        <taxon>Paenibacillaceae</taxon>
        <taxon>Paenibacillus</taxon>
    </lineage>
</organism>
<accession>A0A917CW18</accession>
<name>A0A917CW18_9BACL</name>
<evidence type="ECO:0000313" key="2">
    <source>
        <dbReference type="Proteomes" id="UP000644756"/>
    </source>
</evidence>
<gene>
    <name evidence="1" type="ORF">GCM10010916_13780</name>
</gene>
<protein>
    <submittedName>
        <fullName evidence="1">Uncharacterized protein</fullName>
    </submittedName>
</protein>
<dbReference type="EMBL" id="BMGR01000004">
    <property type="protein sequence ID" value="GGF97777.1"/>
    <property type="molecule type" value="Genomic_DNA"/>
</dbReference>
<keyword evidence="2" id="KW-1185">Reference proteome</keyword>
<dbReference type="AlphaFoldDB" id="A0A917CW18"/>
<dbReference type="Proteomes" id="UP000644756">
    <property type="component" value="Unassembled WGS sequence"/>
</dbReference>